<dbReference type="Proteomes" id="UP000053732">
    <property type="component" value="Unassembled WGS sequence"/>
</dbReference>
<sequence length="60" mass="6866">MKAPWARAREGRWLKADLLRLMHEMIGDEVSNVDSAMIQVVGRVQETECRSYLQGHGPIE</sequence>
<proteinExistence type="predicted"/>
<name>A0A0G4PT06_PENC3</name>
<protein>
    <submittedName>
        <fullName evidence="1">Str. FM013</fullName>
    </submittedName>
</protein>
<dbReference type="AlphaFoldDB" id="A0A0G4PT06"/>
<keyword evidence="2" id="KW-1185">Reference proteome</keyword>
<dbReference type="EMBL" id="HG793170">
    <property type="protein sequence ID" value="CRL29525.1"/>
    <property type="molecule type" value="Genomic_DNA"/>
</dbReference>
<organism evidence="1 2">
    <name type="scientific">Penicillium camemberti (strain FM 013)</name>
    <dbReference type="NCBI Taxonomy" id="1429867"/>
    <lineage>
        <taxon>Eukaryota</taxon>
        <taxon>Fungi</taxon>
        <taxon>Dikarya</taxon>
        <taxon>Ascomycota</taxon>
        <taxon>Pezizomycotina</taxon>
        <taxon>Eurotiomycetes</taxon>
        <taxon>Eurotiomycetidae</taxon>
        <taxon>Eurotiales</taxon>
        <taxon>Aspergillaceae</taxon>
        <taxon>Penicillium</taxon>
    </lineage>
</organism>
<gene>
    <name evidence="1" type="ORF">PCAMFM013_S037g000012</name>
</gene>
<evidence type="ECO:0000313" key="1">
    <source>
        <dbReference type="EMBL" id="CRL29525.1"/>
    </source>
</evidence>
<evidence type="ECO:0000313" key="2">
    <source>
        <dbReference type="Proteomes" id="UP000053732"/>
    </source>
</evidence>
<accession>A0A0G4PT06</accession>
<reference evidence="1 2" key="1">
    <citation type="journal article" date="2014" name="Nat. Commun.">
        <title>Multiple recent horizontal transfers of a large genomic region in cheese making fungi.</title>
        <authorList>
            <person name="Cheeseman K."/>
            <person name="Ropars J."/>
            <person name="Renault P."/>
            <person name="Dupont J."/>
            <person name="Gouzy J."/>
            <person name="Branca A."/>
            <person name="Abraham A.L."/>
            <person name="Ceppi M."/>
            <person name="Conseiller E."/>
            <person name="Debuchy R."/>
            <person name="Malagnac F."/>
            <person name="Goarin A."/>
            <person name="Silar P."/>
            <person name="Lacoste S."/>
            <person name="Sallet E."/>
            <person name="Bensimon A."/>
            <person name="Giraud T."/>
            <person name="Brygoo Y."/>
        </authorList>
    </citation>
    <scope>NUCLEOTIDE SEQUENCE [LARGE SCALE GENOMIC DNA]</scope>
    <source>
        <strain evidence="2">FM 013</strain>
    </source>
</reference>